<evidence type="ECO:0000256" key="1">
    <source>
        <dbReference type="ARBA" id="ARBA00007118"/>
    </source>
</evidence>
<evidence type="ECO:0000313" key="5">
    <source>
        <dbReference type="Proteomes" id="UP001207408"/>
    </source>
</evidence>
<protein>
    <submittedName>
        <fullName evidence="4">Nitroreductase family protein</fullName>
    </submittedName>
</protein>
<feature type="domain" description="Nitroreductase" evidence="3">
    <location>
        <begin position="8"/>
        <end position="55"/>
    </location>
</feature>
<sequence length="190" mass="21668">MLKDLILKNRSYRRFYQDKTISLDELSELVDLARLSPSARNAQPLKYILSNTPEINSIIFKHLSWAGYLPQWSGPEEGERPSAYIIMVNDTSITSNFFSDNGIASQSILLGAVEKGYGGCIIGSVERLQIQRELDIPAQYKIVQVIALGVPKEEVVIEELDKDHKYWRDMQEVHHVPKRSLADIILKLQK</sequence>
<evidence type="ECO:0000256" key="2">
    <source>
        <dbReference type="ARBA" id="ARBA00023002"/>
    </source>
</evidence>
<dbReference type="EMBL" id="JAPDPI010000007">
    <property type="protein sequence ID" value="MCW3805044.1"/>
    <property type="molecule type" value="Genomic_DNA"/>
</dbReference>
<dbReference type="Proteomes" id="UP001207408">
    <property type="component" value="Unassembled WGS sequence"/>
</dbReference>
<dbReference type="Pfam" id="PF00881">
    <property type="entry name" value="Nitroreductase"/>
    <property type="match status" value="2"/>
</dbReference>
<keyword evidence="5" id="KW-1185">Reference proteome</keyword>
<name>A0AAE3SJ44_9BACT</name>
<evidence type="ECO:0000259" key="3">
    <source>
        <dbReference type="Pfam" id="PF00881"/>
    </source>
</evidence>
<dbReference type="InterPro" id="IPR029479">
    <property type="entry name" value="Nitroreductase"/>
</dbReference>
<dbReference type="PANTHER" id="PTHR43673:SF10">
    <property type="entry name" value="NADH DEHYDROGENASE_NAD(P)H NITROREDUCTASE XCC3605-RELATED"/>
    <property type="match status" value="1"/>
</dbReference>
<proteinExistence type="inferred from homology"/>
<dbReference type="InterPro" id="IPR023312">
    <property type="entry name" value="Put_nitroreductase_C_bac"/>
</dbReference>
<evidence type="ECO:0000313" key="4">
    <source>
        <dbReference type="EMBL" id="MCW3805044.1"/>
    </source>
</evidence>
<dbReference type="Gene3D" id="2.20.180.10">
    <property type="entry name" value="putative fmn-dependent nitroreductase like domains"/>
    <property type="match status" value="1"/>
</dbReference>
<accession>A0AAE3SJ44</accession>
<gene>
    <name evidence="4" type="ORF">OM074_05365</name>
</gene>
<reference evidence="4" key="1">
    <citation type="submission" date="2022-10" db="EMBL/GenBank/DDBJ databases">
        <authorList>
            <person name="Yu W.X."/>
        </authorList>
    </citation>
    <scope>NUCLEOTIDE SEQUENCE</scope>
    <source>
        <strain evidence="4">D04</strain>
    </source>
</reference>
<dbReference type="RefSeq" id="WP_301198270.1">
    <property type="nucleotide sequence ID" value="NZ_JAPDPI010000007.1"/>
</dbReference>
<feature type="domain" description="Nitroreductase" evidence="3">
    <location>
        <begin position="89"/>
        <end position="149"/>
    </location>
</feature>
<dbReference type="InterPro" id="IPR000415">
    <property type="entry name" value="Nitroreductase-like"/>
</dbReference>
<dbReference type="GO" id="GO:0016491">
    <property type="term" value="F:oxidoreductase activity"/>
    <property type="evidence" value="ECO:0007669"/>
    <property type="project" value="UniProtKB-KW"/>
</dbReference>
<comment type="similarity">
    <text evidence="1">Belongs to the nitroreductase family.</text>
</comment>
<comment type="caution">
    <text evidence="4">The sequence shown here is derived from an EMBL/GenBank/DDBJ whole genome shotgun (WGS) entry which is preliminary data.</text>
</comment>
<organism evidence="4 5">
    <name type="scientific">Plebeiibacterium marinum</name>
    <dbReference type="NCBI Taxonomy" id="2992111"/>
    <lineage>
        <taxon>Bacteria</taxon>
        <taxon>Pseudomonadati</taxon>
        <taxon>Bacteroidota</taxon>
        <taxon>Bacteroidia</taxon>
        <taxon>Marinilabiliales</taxon>
        <taxon>Marinilabiliaceae</taxon>
        <taxon>Plebeiibacterium</taxon>
    </lineage>
</organism>
<dbReference type="AlphaFoldDB" id="A0AAE3SJ44"/>
<dbReference type="CDD" id="cd02062">
    <property type="entry name" value="Nitro_FMN_reductase"/>
    <property type="match status" value="1"/>
</dbReference>
<keyword evidence="2" id="KW-0560">Oxidoreductase</keyword>
<dbReference type="SUPFAM" id="SSF55469">
    <property type="entry name" value="FMN-dependent nitroreductase-like"/>
    <property type="match status" value="1"/>
</dbReference>
<dbReference type="Gene3D" id="3.40.109.10">
    <property type="entry name" value="NADH Oxidase"/>
    <property type="match status" value="1"/>
</dbReference>
<dbReference type="PANTHER" id="PTHR43673">
    <property type="entry name" value="NAD(P)H NITROREDUCTASE YDGI-RELATED"/>
    <property type="match status" value="1"/>
</dbReference>